<accession>A5FV00</accession>
<evidence type="ECO:0000259" key="2">
    <source>
        <dbReference type="Pfam" id="PF04101"/>
    </source>
</evidence>
<dbReference type="STRING" id="349163.Acry_0204"/>
<reference evidence="3 4" key="1">
    <citation type="submission" date="2007-05" db="EMBL/GenBank/DDBJ databases">
        <title>Complete sequence of chromosome of Acidiphilium cryptum JF-5.</title>
        <authorList>
            <consortium name="US DOE Joint Genome Institute"/>
            <person name="Copeland A."/>
            <person name="Lucas S."/>
            <person name="Lapidus A."/>
            <person name="Barry K."/>
            <person name="Detter J.C."/>
            <person name="Glavina del Rio T."/>
            <person name="Hammon N."/>
            <person name="Israni S."/>
            <person name="Dalin E."/>
            <person name="Tice H."/>
            <person name="Pitluck S."/>
            <person name="Sims D."/>
            <person name="Brettin T."/>
            <person name="Bruce D."/>
            <person name="Han C."/>
            <person name="Schmutz J."/>
            <person name="Larimer F."/>
            <person name="Land M."/>
            <person name="Hauser L."/>
            <person name="Kyrpides N."/>
            <person name="Kim E."/>
            <person name="Magnuson T."/>
            <person name="Richardson P."/>
        </authorList>
    </citation>
    <scope>NUCLEOTIDE SEQUENCE [LARGE SCALE GENOMIC DNA]</scope>
    <source>
        <strain evidence="3 4">JF-5</strain>
    </source>
</reference>
<dbReference type="Proteomes" id="UP000000245">
    <property type="component" value="Chromosome"/>
</dbReference>
<dbReference type="PANTHER" id="PTHR21015:SF28">
    <property type="entry name" value="SLL1722 PROTEIN"/>
    <property type="match status" value="1"/>
</dbReference>
<feature type="compositionally biased region" description="Basic and acidic residues" evidence="1">
    <location>
        <begin position="28"/>
        <end position="47"/>
    </location>
</feature>
<dbReference type="GO" id="GO:0016758">
    <property type="term" value="F:hexosyltransferase activity"/>
    <property type="evidence" value="ECO:0007669"/>
    <property type="project" value="InterPro"/>
</dbReference>
<protein>
    <submittedName>
        <fullName evidence="3">Response regulator receiver protein</fullName>
    </submittedName>
</protein>
<dbReference type="HOGENOM" id="CLU_055279_0_0_5"/>
<dbReference type="Pfam" id="PF04101">
    <property type="entry name" value="Glyco_tran_28_C"/>
    <property type="match status" value="1"/>
</dbReference>
<dbReference type="RefSeq" id="WP_007422019.1">
    <property type="nucleotide sequence ID" value="NC_009484.1"/>
</dbReference>
<sequence>MRDVQVVELDNGPGGAGAVWRQGWMPGRDPRDAEAGDRDPAPSERRHQGNARRARLRPLIPCAGRVGPAVVFLYSHDTFGLGHLRRNLAIAERLLEAGQFSVHLLTGSPVIAQWRLPSGLHVHPLPPVVKTGAETYAAREAGHSFGLVKGYRAALILTLALRYRPDIFLVDHAPAGMNGEILPTLAMMRRDLPDTRVMLGLRDILDSPDTVRATWAEQEILPLLEQAYDDILVYGSRKLFDVVDAYGIAGETAARVRYCGHVVAADLLRPDAEEGTPCWSAARAAGRKVVLVTAGGGGDGFALMEAYLHGLSRMAPGACHSVIVTGPLMSVDQRAALTATAAGREDIDLVDYITDPLPSLRAADLVIAMAGYNTSAELIAARKRTILVPRPAPRAEQRLRAHLLARLGLVRAIEQGPDLADRLAREIPAALAAPPPSSVAWAQLDLNGAERVAAHLATAIEARSAASGIAGEFA</sequence>
<dbReference type="AlphaFoldDB" id="A5FV00"/>
<organism evidence="3 4">
    <name type="scientific">Acidiphilium cryptum (strain JF-5)</name>
    <dbReference type="NCBI Taxonomy" id="349163"/>
    <lineage>
        <taxon>Bacteria</taxon>
        <taxon>Pseudomonadati</taxon>
        <taxon>Pseudomonadota</taxon>
        <taxon>Alphaproteobacteria</taxon>
        <taxon>Acetobacterales</taxon>
        <taxon>Acidocellaceae</taxon>
        <taxon>Acidiphilium</taxon>
    </lineage>
</organism>
<dbReference type="Gene3D" id="3.40.50.2000">
    <property type="entry name" value="Glycogen Phosphorylase B"/>
    <property type="match status" value="1"/>
</dbReference>
<name>A5FV00_ACICJ</name>
<dbReference type="eggNOG" id="COG4671">
    <property type="taxonomic scope" value="Bacteria"/>
</dbReference>
<dbReference type="PANTHER" id="PTHR21015">
    <property type="entry name" value="UDP-N-ACETYLGLUCOSAMINE--N-ACETYLMURAMYL-(PENTAPEPTIDE) PYROPHOSPHORYL-UNDECAPRENOL N-ACETYLGLUCOSAMINE TRANSFERASE 1"/>
    <property type="match status" value="1"/>
</dbReference>
<feature type="region of interest" description="Disordered" evidence="1">
    <location>
        <begin position="9"/>
        <end position="53"/>
    </location>
</feature>
<dbReference type="KEGG" id="acr:Acry_0204"/>
<dbReference type="SUPFAM" id="SSF53756">
    <property type="entry name" value="UDP-Glycosyltransferase/glycogen phosphorylase"/>
    <property type="match status" value="1"/>
</dbReference>
<dbReference type="InterPro" id="IPR007235">
    <property type="entry name" value="Glyco_trans_28_C"/>
</dbReference>
<proteinExistence type="predicted"/>
<dbReference type="CAZy" id="GT1">
    <property type="family name" value="Glycosyltransferase Family 1"/>
</dbReference>
<gene>
    <name evidence="3" type="ordered locus">Acry_0204</name>
</gene>
<evidence type="ECO:0000313" key="3">
    <source>
        <dbReference type="EMBL" id="ABQ29432.1"/>
    </source>
</evidence>
<keyword evidence="4" id="KW-1185">Reference proteome</keyword>
<dbReference type="EMBL" id="CP000697">
    <property type="protein sequence ID" value="ABQ29432.1"/>
    <property type="molecule type" value="Genomic_DNA"/>
</dbReference>
<feature type="domain" description="Glycosyl transferase family 28 C-terminal" evidence="2">
    <location>
        <begin position="297"/>
        <end position="427"/>
    </location>
</feature>
<evidence type="ECO:0000313" key="4">
    <source>
        <dbReference type="Proteomes" id="UP000000245"/>
    </source>
</evidence>
<evidence type="ECO:0000256" key="1">
    <source>
        <dbReference type="SAM" id="MobiDB-lite"/>
    </source>
</evidence>